<gene>
    <name evidence="2" type="ORF">A1Q1_00386</name>
</gene>
<dbReference type="RefSeq" id="XP_014181510.1">
    <property type="nucleotide sequence ID" value="XM_014326035.1"/>
</dbReference>
<evidence type="ECO:0000313" key="3">
    <source>
        <dbReference type="Proteomes" id="UP000002748"/>
    </source>
</evidence>
<feature type="region of interest" description="Disordered" evidence="1">
    <location>
        <begin position="131"/>
        <end position="204"/>
    </location>
</feature>
<dbReference type="Proteomes" id="UP000002748">
    <property type="component" value="Unassembled WGS sequence"/>
</dbReference>
<evidence type="ECO:0000313" key="2">
    <source>
        <dbReference type="EMBL" id="EJT50331.1"/>
    </source>
</evidence>
<feature type="compositionally biased region" description="Acidic residues" evidence="1">
    <location>
        <begin position="173"/>
        <end position="183"/>
    </location>
</feature>
<comment type="caution">
    <text evidence="2">The sequence shown here is derived from an EMBL/GenBank/DDBJ whole genome shotgun (WGS) entry which is preliminary data.</text>
</comment>
<dbReference type="GeneID" id="25983900"/>
<reference evidence="2 3" key="1">
    <citation type="journal article" date="2012" name="Eukaryot. Cell">
        <title>Draft genome sequence of CBS 2479, the standard type strain of Trichosporon asahii.</title>
        <authorList>
            <person name="Yang R.Y."/>
            <person name="Li H.T."/>
            <person name="Zhu H."/>
            <person name="Zhou G.P."/>
            <person name="Wang M."/>
            <person name="Wang L."/>
        </authorList>
    </citation>
    <scope>NUCLEOTIDE SEQUENCE [LARGE SCALE GENOMIC DNA]</scope>
    <source>
        <strain evidence="3">ATCC 90039 / CBS 2479 / JCM 2466 / KCTC 7840 / NCYC 2677 / UAMH 7654</strain>
    </source>
</reference>
<dbReference type="AlphaFoldDB" id="J5TCZ0"/>
<organism evidence="2 3">
    <name type="scientific">Trichosporon asahii var. asahii (strain ATCC 90039 / CBS 2479 / JCM 2466 / KCTC 7840 / NBRC 103889/ NCYC 2677 / UAMH 7654)</name>
    <name type="common">Yeast</name>
    <dbReference type="NCBI Taxonomy" id="1186058"/>
    <lineage>
        <taxon>Eukaryota</taxon>
        <taxon>Fungi</taxon>
        <taxon>Dikarya</taxon>
        <taxon>Basidiomycota</taxon>
        <taxon>Agaricomycotina</taxon>
        <taxon>Tremellomycetes</taxon>
        <taxon>Trichosporonales</taxon>
        <taxon>Trichosporonaceae</taxon>
        <taxon>Trichosporon</taxon>
    </lineage>
</organism>
<feature type="region of interest" description="Disordered" evidence="1">
    <location>
        <begin position="1"/>
        <end position="73"/>
    </location>
</feature>
<protein>
    <submittedName>
        <fullName evidence="2">Uncharacterized protein</fullName>
    </submittedName>
</protein>
<dbReference type="EMBL" id="ALBS01000113">
    <property type="protein sequence ID" value="EJT50331.1"/>
    <property type="molecule type" value="Genomic_DNA"/>
</dbReference>
<dbReference type="HOGENOM" id="CLU_719996_0_0_1"/>
<sequence length="389" mass="43038">MTSPTPADPSSKAAARSKRQRSTPPSSPRHTVLPPSPTKSPDVRKPPRKRPIAESKINAGSNDALQPAGPDIVLTPRKQRNLRQLVLTARDTYLQFSEFWDSLGLPSVDSDWDEDLDEADEYQEDFAATGVIENDQDTTEVVNKEGKADNEEHCEDEPPEENDERGVGNEDERVAEEENDSADETASVDNAEGTGPSTAPVPRQFRIPDLSLPAPHVRCLIEILNSLIDGTCEVNRKDALVRWKFDFEVLDTIADFANLKHTPSAVSLPVPRSKMTAAFKGGLTVGVLLTDLEGGNLWNAAPLRADKIRVTIKSVQTDKIYFTYIESDLPSTAYNQWWFFLMFLDVAARYKADEEGLQKVRKRAESKAAGQALARALPYKNGKLKGRPA</sequence>
<dbReference type="VEuPathDB" id="FungiDB:A1Q1_00386"/>
<feature type="compositionally biased region" description="Acidic residues" evidence="1">
    <location>
        <begin position="152"/>
        <end position="163"/>
    </location>
</feature>
<feature type="compositionally biased region" description="Basic and acidic residues" evidence="1">
    <location>
        <begin position="142"/>
        <end position="151"/>
    </location>
</feature>
<name>J5TCZ0_TRIAS</name>
<dbReference type="KEGG" id="tasa:A1Q1_00386"/>
<evidence type="ECO:0000256" key="1">
    <source>
        <dbReference type="SAM" id="MobiDB-lite"/>
    </source>
</evidence>
<proteinExistence type="predicted"/>
<accession>J5TCZ0</accession>